<accession>A0A0C1U069</accession>
<dbReference type="InterPro" id="IPR025436">
    <property type="entry name" value="DUF4179"/>
</dbReference>
<proteinExistence type="predicted"/>
<dbReference type="InterPro" id="IPR040680">
    <property type="entry name" value="DUF5643"/>
</dbReference>
<gene>
    <name evidence="4" type="ORF">U732_1919</name>
</gene>
<dbReference type="Pfam" id="PF13786">
    <property type="entry name" value="DUF4179"/>
    <property type="match status" value="1"/>
</dbReference>
<reference evidence="4 5" key="1">
    <citation type="journal article" date="2015" name="Infect. Genet. Evol.">
        <title>Genomic sequences of six botulinum neurotoxin-producing strains representing three clostridial species illustrate the mobility and diversity of botulinum neurotoxin genes.</title>
        <authorList>
            <person name="Smith T.J."/>
            <person name="Hill K.K."/>
            <person name="Xie G."/>
            <person name="Foley B.T."/>
            <person name="Williamson C.H."/>
            <person name="Foster J.T."/>
            <person name="Johnson S.L."/>
            <person name="Chertkov O."/>
            <person name="Teshima H."/>
            <person name="Gibbons H.S."/>
            <person name="Johnsky L.A."/>
            <person name="Karavis M.A."/>
            <person name="Smith L.A."/>
        </authorList>
    </citation>
    <scope>NUCLEOTIDE SEQUENCE [LARGE SCALE GENOMIC DNA]</scope>
    <source>
        <strain evidence="4 5">CDC 2741</strain>
    </source>
</reference>
<dbReference type="RefSeq" id="WP_039633856.1">
    <property type="nucleotide sequence ID" value="NZ_AYSO01000017.1"/>
</dbReference>
<evidence type="ECO:0000259" key="3">
    <source>
        <dbReference type="Pfam" id="PF18705"/>
    </source>
</evidence>
<comment type="caution">
    <text evidence="4">The sequence shown here is derived from an EMBL/GenBank/DDBJ whole genome shotgun (WGS) entry which is preliminary data.</text>
</comment>
<feature type="transmembrane region" description="Helical" evidence="1">
    <location>
        <begin position="48"/>
        <end position="68"/>
    </location>
</feature>
<feature type="domain" description="DUF4179" evidence="2">
    <location>
        <begin position="39"/>
        <end position="130"/>
    </location>
</feature>
<dbReference type="EMBL" id="AYSO01000017">
    <property type="protein sequence ID" value="KIE46224.1"/>
    <property type="molecule type" value="Genomic_DNA"/>
</dbReference>
<keyword evidence="5" id="KW-1185">Reference proteome</keyword>
<dbReference type="Gene3D" id="2.60.40.1630">
    <property type="entry name" value="bacillus anthracis domain"/>
    <property type="match status" value="1"/>
</dbReference>
<evidence type="ECO:0000313" key="5">
    <source>
        <dbReference type="Proteomes" id="UP000031366"/>
    </source>
</evidence>
<evidence type="ECO:0000313" key="4">
    <source>
        <dbReference type="EMBL" id="KIE46224.1"/>
    </source>
</evidence>
<evidence type="ECO:0000259" key="2">
    <source>
        <dbReference type="Pfam" id="PF13786"/>
    </source>
</evidence>
<keyword evidence="1" id="KW-1133">Transmembrane helix</keyword>
<evidence type="ECO:0008006" key="6">
    <source>
        <dbReference type="Google" id="ProtNLM"/>
    </source>
</evidence>
<dbReference type="OrthoDB" id="1748051at2"/>
<sequence length="442" mass="50922">MNEELFDKLLRDEINEEVVSLPENIINSIDRTLKNLPERKRKKNIKGIVAASVVMAVGTGIFTMNPILAKDIPILNSVFEKLNQVFNIGENYVKYSENINISKIHKGIEVTVNEVVTDNSSITISYIIKSDKKFEEKVKYPHIKIGNFKINDRKYGSGMSQKGEFIDEKTYIVYQSFHFMEDENIPESFKLDLEISEIGDIKGSWDFKFDVSGVGKENRAKEYNTFTPLKSVNLSNEDIVIEKISLTPINTNISIRGVYKNLSNNKGEDNEWFLFDDSNMQIQSKSAGGSRSGENFERELIFDPVRKIPKKLKVVPYRYINSEDATRTVVSEKINGKYPIQLSQGKIGKLTIDKIEFLKEKTLVHYKVEGTAPLYQYSNIFFIDDKGNEIWGEFDKIKQIDEKAYSFIWETESLDKNKIYNIGTLNFDEVIEIYEGFDIELK</sequence>
<keyword evidence="1" id="KW-0812">Transmembrane</keyword>
<keyword evidence="1" id="KW-0472">Membrane</keyword>
<dbReference type="AlphaFoldDB" id="A0A0C1U069"/>
<feature type="domain" description="DUF5643" evidence="3">
    <location>
        <begin position="224"/>
        <end position="341"/>
    </location>
</feature>
<organism evidence="4 5">
    <name type="scientific">Clostridium argentinense CDC 2741</name>
    <dbReference type="NCBI Taxonomy" id="1418104"/>
    <lineage>
        <taxon>Bacteria</taxon>
        <taxon>Bacillati</taxon>
        <taxon>Bacillota</taxon>
        <taxon>Clostridia</taxon>
        <taxon>Eubacteriales</taxon>
        <taxon>Clostridiaceae</taxon>
        <taxon>Clostridium</taxon>
    </lineage>
</organism>
<protein>
    <recommendedName>
        <fullName evidence="6">DUF4179 domain-containing protein</fullName>
    </recommendedName>
</protein>
<dbReference type="STRING" id="29341.RSJ17_15930"/>
<dbReference type="Proteomes" id="UP000031366">
    <property type="component" value="Unassembled WGS sequence"/>
</dbReference>
<name>A0A0C1U069_9CLOT</name>
<evidence type="ECO:0000256" key="1">
    <source>
        <dbReference type="SAM" id="Phobius"/>
    </source>
</evidence>
<dbReference type="Pfam" id="PF18705">
    <property type="entry name" value="DUF5643"/>
    <property type="match status" value="1"/>
</dbReference>